<name>M0GLZ7_HALL2</name>
<reference evidence="1 2" key="1">
    <citation type="journal article" date="2014" name="PLoS Genet.">
        <title>Phylogenetically driven sequencing of extremely halophilic archaea reveals strategies for static and dynamic osmo-response.</title>
        <authorList>
            <person name="Becker E.A."/>
            <person name="Seitzer P.M."/>
            <person name="Tritt A."/>
            <person name="Larsen D."/>
            <person name="Krusor M."/>
            <person name="Yao A.I."/>
            <person name="Wu D."/>
            <person name="Madern D."/>
            <person name="Eisen J.A."/>
            <person name="Darling A.E."/>
            <person name="Facciotti M.T."/>
        </authorList>
    </citation>
    <scope>NUCLEOTIDE SEQUENCE [LARGE SCALE GENOMIC DNA]</scope>
    <source>
        <strain evidence="2">DSM 14919 / CCM 7023 / CIP 107410 / JCM 9276 / NCIMB 13854 / Aa 2.2</strain>
    </source>
</reference>
<accession>M0GLZ7</accession>
<dbReference type="AlphaFoldDB" id="M0GLZ7"/>
<comment type="caution">
    <text evidence="1">The sequence shown here is derived from an EMBL/GenBank/DDBJ whole genome shotgun (WGS) entry which is preliminary data.</text>
</comment>
<dbReference type="Proteomes" id="UP000011535">
    <property type="component" value="Unassembled WGS sequence"/>
</dbReference>
<evidence type="ECO:0000313" key="2">
    <source>
        <dbReference type="Proteomes" id="UP000011535"/>
    </source>
</evidence>
<gene>
    <name evidence="1" type="ORF">C456_14083</name>
</gene>
<dbReference type="EMBL" id="AOLH01000022">
    <property type="protein sequence ID" value="ELZ71889.1"/>
    <property type="molecule type" value="Genomic_DNA"/>
</dbReference>
<organism evidence="1 2">
    <name type="scientific">Haloferax lucentense (strain DSM 14919 / JCM 9276 / NCIMB 13854 / Aa 2.2)</name>
    <name type="common">Haloferax alicantei</name>
    <dbReference type="NCBI Taxonomy" id="1230452"/>
    <lineage>
        <taxon>Archaea</taxon>
        <taxon>Methanobacteriati</taxon>
        <taxon>Methanobacteriota</taxon>
        <taxon>Stenosarchaea group</taxon>
        <taxon>Halobacteria</taxon>
        <taxon>Halobacteriales</taxon>
        <taxon>Haloferacaceae</taxon>
        <taxon>Haloferax</taxon>
    </lineage>
</organism>
<sequence length="60" mass="6473">MTAARMTVIATMRMTPMTGETARDSVKILLICIVVSPRCAGREATVEKNTNRSSNACVLT</sequence>
<evidence type="ECO:0000313" key="1">
    <source>
        <dbReference type="EMBL" id="ELZ71889.1"/>
    </source>
</evidence>
<proteinExistence type="predicted"/>
<protein>
    <submittedName>
        <fullName evidence="1">Uncharacterized protein</fullName>
    </submittedName>
</protein>